<organism evidence="6 7">
    <name type="scientific">Trichonephila clavata</name>
    <name type="common">Joro spider</name>
    <name type="synonym">Nephila clavata</name>
    <dbReference type="NCBI Taxonomy" id="2740835"/>
    <lineage>
        <taxon>Eukaryota</taxon>
        <taxon>Metazoa</taxon>
        <taxon>Ecdysozoa</taxon>
        <taxon>Arthropoda</taxon>
        <taxon>Chelicerata</taxon>
        <taxon>Arachnida</taxon>
        <taxon>Araneae</taxon>
        <taxon>Araneomorphae</taxon>
        <taxon>Entelegynae</taxon>
        <taxon>Araneoidea</taxon>
        <taxon>Nephilidae</taxon>
        <taxon>Trichonephila</taxon>
    </lineage>
</organism>
<comment type="subcellular location">
    <subcellularLocation>
        <location evidence="1">Membrane</location>
        <topology evidence="1">Multi-pass membrane protein</topology>
    </subcellularLocation>
</comment>
<accession>A0A8X6K924</accession>
<proteinExistence type="predicted"/>
<keyword evidence="4 5" id="KW-0472">Membrane</keyword>
<evidence type="ECO:0000256" key="4">
    <source>
        <dbReference type="ARBA" id="ARBA00023136"/>
    </source>
</evidence>
<dbReference type="GO" id="GO:0016020">
    <property type="term" value="C:membrane"/>
    <property type="evidence" value="ECO:0007669"/>
    <property type="project" value="UniProtKB-SubCell"/>
</dbReference>
<evidence type="ECO:0000256" key="1">
    <source>
        <dbReference type="ARBA" id="ARBA00004141"/>
    </source>
</evidence>
<keyword evidence="3 5" id="KW-1133">Transmembrane helix</keyword>
<dbReference type="AlphaFoldDB" id="A0A8X6K924"/>
<evidence type="ECO:0000313" key="7">
    <source>
        <dbReference type="Proteomes" id="UP000887116"/>
    </source>
</evidence>
<dbReference type="SUPFAM" id="SSF144091">
    <property type="entry name" value="Rhomboid-like"/>
    <property type="match status" value="1"/>
</dbReference>
<name>A0A8X6K924_TRICU</name>
<protein>
    <submittedName>
        <fullName evidence="6">Uncharacterized protein</fullName>
    </submittedName>
</protein>
<reference evidence="6" key="1">
    <citation type="submission" date="2020-07" db="EMBL/GenBank/DDBJ databases">
        <title>Multicomponent nature underlies the extraordinary mechanical properties of spider dragline silk.</title>
        <authorList>
            <person name="Kono N."/>
            <person name="Nakamura H."/>
            <person name="Mori M."/>
            <person name="Yoshida Y."/>
            <person name="Ohtoshi R."/>
            <person name="Malay A.D."/>
            <person name="Moran D.A.P."/>
            <person name="Tomita M."/>
            <person name="Numata K."/>
            <person name="Arakawa K."/>
        </authorList>
    </citation>
    <scope>NUCLEOTIDE SEQUENCE</scope>
</reference>
<dbReference type="InterPro" id="IPR035952">
    <property type="entry name" value="Rhomboid-like_sf"/>
</dbReference>
<keyword evidence="7" id="KW-1185">Reference proteome</keyword>
<dbReference type="Proteomes" id="UP000887116">
    <property type="component" value="Unassembled WGS sequence"/>
</dbReference>
<sequence length="92" mass="10119">MPVASYCYGGGLTSDQLVRVCAQLIVKGSGEGVDGFVYGFYSSVFMKGNEGDVVFNYFNLAALIDCVMDMVGQLIYIGFYFFCIINFGISWD</sequence>
<feature type="transmembrane region" description="Helical" evidence="5">
    <location>
        <begin position="74"/>
        <end position="91"/>
    </location>
</feature>
<dbReference type="EMBL" id="BMAO01000761">
    <property type="protein sequence ID" value="GFQ69050.1"/>
    <property type="molecule type" value="Genomic_DNA"/>
</dbReference>
<evidence type="ECO:0000313" key="6">
    <source>
        <dbReference type="EMBL" id="GFQ69050.1"/>
    </source>
</evidence>
<comment type="caution">
    <text evidence="6">The sequence shown here is derived from an EMBL/GenBank/DDBJ whole genome shotgun (WGS) entry which is preliminary data.</text>
</comment>
<keyword evidence="2 5" id="KW-0812">Transmembrane</keyword>
<evidence type="ECO:0000256" key="5">
    <source>
        <dbReference type="SAM" id="Phobius"/>
    </source>
</evidence>
<gene>
    <name evidence="6" type="ORF">TNCT_603151</name>
</gene>
<evidence type="ECO:0000256" key="2">
    <source>
        <dbReference type="ARBA" id="ARBA00022692"/>
    </source>
</evidence>
<evidence type="ECO:0000256" key="3">
    <source>
        <dbReference type="ARBA" id="ARBA00022989"/>
    </source>
</evidence>